<dbReference type="EMBL" id="MLJW01008974">
    <property type="protein sequence ID" value="OIQ63480.1"/>
    <property type="molecule type" value="Genomic_DNA"/>
</dbReference>
<protein>
    <submittedName>
        <fullName evidence="1">Uncharacterized protein</fullName>
    </submittedName>
</protein>
<proteinExistence type="predicted"/>
<reference evidence="1" key="1">
    <citation type="submission" date="2016-10" db="EMBL/GenBank/DDBJ databases">
        <title>Sequence of Gallionella enrichment culture.</title>
        <authorList>
            <person name="Poehlein A."/>
            <person name="Muehling M."/>
            <person name="Daniel R."/>
        </authorList>
    </citation>
    <scope>NUCLEOTIDE SEQUENCE</scope>
</reference>
<comment type="caution">
    <text evidence="1">The sequence shown here is derived from an EMBL/GenBank/DDBJ whole genome shotgun (WGS) entry which is preliminary data.</text>
</comment>
<dbReference type="AlphaFoldDB" id="A0A1J5NZ13"/>
<sequence length="154" mass="16696">MRGDDVIELVGRDVFAHGQAQLVVGHVPARIEDHSLVVIDDQELVGLHRLVVRHEIGEHDTGVMGVFIEFDGHGGFKRNRFKNCRGICQGSDQASAFSPTDCKNGASSAWAPQSSTVFPSWVCASTQLSRSAAAEKSMRRTACSSRMMVSARPA</sequence>
<name>A0A1J5NZ13_9ZZZZ</name>
<gene>
    <name evidence="1" type="ORF">GALL_549800</name>
</gene>
<organism evidence="1">
    <name type="scientific">mine drainage metagenome</name>
    <dbReference type="NCBI Taxonomy" id="410659"/>
    <lineage>
        <taxon>unclassified sequences</taxon>
        <taxon>metagenomes</taxon>
        <taxon>ecological metagenomes</taxon>
    </lineage>
</organism>
<evidence type="ECO:0000313" key="1">
    <source>
        <dbReference type="EMBL" id="OIQ63480.1"/>
    </source>
</evidence>
<accession>A0A1J5NZ13</accession>